<evidence type="ECO:0000256" key="4">
    <source>
        <dbReference type="ARBA" id="ARBA00023172"/>
    </source>
</evidence>
<feature type="domain" description="Tyr recombinase" evidence="7">
    <location>
        <begin position="252"/>
        <end position="465"/>
    </location>
</feature>
<comment type="caution">
    <text evidence="9">The sequence shown here is derived from an EMBL/GenBank/DDBJ whole genome shotgun (WGS) entry which is preliminary data.</text>
</comment>
<dbReference type="Gene3D" id="1.10.443.10">
    <property type="entry name" value="Intergrase catalytic core"/>
    <property type="match status" value="1"/>
</dbReference>
<dbReference type="Gene3D" id="1.10.150.130">
    <property type="match status" value="2"/>
</dbReference>
<dbReference type="PROSITE" id="PS51900">
    <property type="entry name" value="CB"/>
    <property type="match status" value="1"/>
</dbReference>
<feature type="region of interest" description="Disordered" evidence="6">
    <location>
        <begin position="103"/>
        <end position="141"/>
    </location>
</feature>
<evidence type="ECO:0000259" key="7">
    <source>
        <dbReference type="PROSITE" id="PS51898"/>
    </source>
</evidence>
<dbReference type="InterPro" id="IPR010998">
    <property type="entry name" value="Integrase_recombinase_N"/>
</dbReference>
<gene>
    <name evidence="9" type="ORF">MAG551_01405</name>
</gene>
<evidence type="ECO:0000256" key="3">
    <source>
        <dbReference type="ARBA" id="ARBA00023125"/>
    </source>
</evidence>
<organism evidence="9 10">
    <name type="scientific">Candidatus Scalindua arabica</name>
    <dbReference type="NCBI Taxonomy" id="1127984"/>
    <lineage>
        <taxon>Bacteria</taxon>
        <taxon>Pseudomonadati</taxon>
        <taxon>Planctomycetota</taxon>
        <taxon>Candidatus Brocadiia</taxon>
        <taxon>Candidatus Brocadiales</taxon>
        <taxon>Candidatus Scalinduaceae</taxon>
        <taxon>Candidatus Scalindua</taxon>
    </lineage>
</organism>
<evidence type="ECO:0000256" key="1">
    <source>
        <dbReference type="ARBA" id="ARBA00008857"/>
    </source>
</evidence>
<sequence>MLQILQEIYNDYILLLNNRNIPKSEHHDFKKWLRYYLDFCEKYNHSHSKKESLPLFIKKLQEKHQSSNQQKQASNAIIIYYSLLRKSLPSDLNGLNISVKENNPDFNKDLSNNDKHSGEQNKSSRSIQSNNPKRQDYSTNLKEADSCKKAKGWNAAFNDLNNLIRVKHYSRKTLRAYTTWLKKFQGFTRNKDIHALTPSDVKEFLEFLAVKRNVSASTQNQAFNALLFFYKHIIKRDFGDQKDNLRAKRKQYIPVVLSRGEVNLIIKHLSYPYDLVVKLLYGCGLRLFECLNLRVNNFNYDAGILTVHDGKGKKDRTVPLPESILSELKAHLKRVKNLHQMDMDANYHGAFMFDLIEKKYKNCSKELIWQWFFPAKQLTTVTDTKELKRYHIHETRVQAALRQAVKRSQICKRVTAHTFRHSFATHLLQANYDIRTIQELLGHSNVKTTMIYTHCIKSTTVKEAKSPLDFECNN</sequence>
<dbReference type="Proteomes" id="UP000722750">
    <property type="component" value="Unassembled WGS sequence"/>
</dbReference>
<dbReference type="InterPro" id="IPR050090">
    <property type="entry name" value="Tyrosine_recombinase_XerCD"/>
</dbReference>
<reference evidence="9" key="1">
    <citation type="journal article" date="2021" name="ISME J.">
        <title>Fine-scale metabolic discontinuity in a stratified prokaryote microbiome of a Red Sea deep halocline.</title>
        <authorList>
            <person name="Michoud G."/>
            <person name="Ngugi D.K."/>
            <person name="Barozzi A."/>
            <person name="Merlino G."/>
            <person name="Calleja M.L."/>
            <person name="Delgado-Huertas A."/>
            <person name="Moran X.A.G."/>
            <person name="Daffonchio D."/>
        </authorList>
    </citation>
    <scope>NUCLEOTIDE SEQUENCE</scope>
    <source>
        <strain evidence="9">SuakinDeep_MAG55_1</strain>
    </source>
</reference>
<dbReference type="InterPro" id="IPR013762">
    <property type="entry name" value="Integrase-like_cat_sf"/>
</dbReference>
<keyword evidence="3 5" id="KW-0238">DNA-binding</keyword>
<dbReference type="PANTHER" id="PTHR30349">
    <property type="entry name" value="PHAGE INTEGRASE-RELATED"/>
    <property type="match status" value="1"/>
</dbReference>
<dbReference type="AlphaFoldDB" id="A0A942A4Y2"/>
<evidence type="ECO:0000259" key="8">
    <source>
        <dbReference type="PROSITE" id="PS51900"/>
    </source>
</evidence>
<dbReference type="PANTHER" id="PTHR30349:SF64">
    <property type="entry name" value="PROPHAGE INTEGRASE INTD-RELATED"/>
    <property type="match status" value="1"/>
</dbReference>
<evidence type="ECO:0000256" key="2">
    <source>
        <dbReference type="ARBA" id="ARBA00022908"/>
    </source>
</evidence>
<comment type="similarity">
    <text evidence="1">Belongs to the 'phage' integrase family.</text>
</comment>
<dbReference type="InterPro" id="IPR002104">
    <property type="entry name" value="Integrase_catalytic"/>
</dbReference>
<dbReference type="GO" id="GO:0003677">
    <property type="term" value="F:DNA binding"/>
    <property type="evidence" value="ECO:0007669"/>
    <property type="project" value="UniProtKB-UniRule"/>
</dbReference>
<feature type="domain" description="Core-binding (CB)" evidence="8">
    <location>
        <begin position="151"/>
        <end position="234"/>
    </location>
</feature>
<keyword evidence="2" id="KW-0229">DNA integration</keyword>
<dbReference type="Pfam" id="PF00589">
    <property type="entry name" value="Phage_integrase"/>
    <property type="match status" value="1"/>
</dbReference>
<dbReference type="InterPro" id="IPR011010">
    <property type="entry name" value="DNA_brk_join_enz"/>
</dbReference>
<dbReference type="GO" id="GO:0006310">
    <property type="term" value="P:DNA recombination"/>
    <property type="evidence" value="ECO:0007669"/>
    <property type="project" value="UniProtKB-KW"/>
</dbReference>
<dbReference type="Pfam" id="PF13495">
    <property type="entry name" value="Phage_int_SAM_4"/>
    <property type="match status" value="1"/>
</dbReference>
<proteinExistence type="inferred from homology"/>
<evidence type="ECO:0000313" key="9">
    <source>
        <dbReference type="EMBL" id="MBS1258347.1"/>
    </source>
</evidence>
<protein>
    <submittedName>
        <fullName evidence="9">Tyrosine recombinase XerC</fullName>
    </submittedName>
</protein>
<keyword evidence="4" id="KW-0233">DNA recombination</keyword>
<dbReference type="PROSITE" id="PS51898">
    <property type="entry name" value="TYR_RECOMBINASE"/>
    <property type="match status" value="1"/>
</dbReference>
<feature type="compositionally biased region" description="Basic and acidic residues" evidence="6">
    <location>
        <begin position="103"/>
        <end position="119"/>
    </location>
</feature>
<dbReference type="InterPro" id="IPR004107">
    <property type="entry name" value="Integrase_SAM-like_N"/>
</dbReference>
<name>A0A942A4Y2_9BACT</name>
<evidence type="ECO:0000256" key="5">
    <source>
        <dbReference type="PROSITE-ProRule" id="PRU01248"/>
    </source>
</evidence>
<dbReference type="EMBL" id="JAANXD010000058">
    <property type="protein sequence ID" value="MBS1258347.1"/>
    <property type="molecule type" value="Genomic_DNA"/>
</dbReference>
<dbReference type="InterPro" id="IPR011946">
    <property type="entry name" value="Integrase_integron-type"/>
</dbReference>
<feature type="compositionally biased region" description="Polar residues" evidence="6">
    <location>
        <begin position="120"/>
        <end position="141"/>
    </location>
</feature>
<accession>A0A942A4Y2</accession>
<evidence type="ECO:0000313" key="10">
    <source>
        <dbReference type="Proteomes" id="UP000722750"/>
    </source>
</evidence>
<dbReference type="SUPFAM" id="SSF56349">
    <property type="entry name" value="DNA breaking-rejoining enzymes"/>
    <property type="match status" value="1"/>
</dbReference>
<dbReference type="GO" id="GO:0015074">
    <property type="term" value="P:DNA integration"/>
    <property type="evidence" value="ECO:0007669"/>
    <property type="project" value="UniProtKB-KW"/>
</dbReference>
<dbReference type="NCBIfam" id="TIGR02249">
    <property type="entry name" value="integrase_gron"/>
    <property type="match status" value="1"/>
</dbReference>
<dbReference type="InterPro" id="IPR044068">
    <property type="entry name" value="CB"/>
</dbReference>
<evidence type="ECO:0000256" key="6">
    <source>
        <dbReference type="SAM" id="MobiDB-lite"/>
    </source>
</evidence>